<sequence length="307" mass="33007">MPQVSRSFHLFPNRHSLPRRRLYRLRTPKRPQLGQNDQASSRPPGVSQPDAHQNSPRLLPTPHLYPPAATGSAGIHIERADSWPQRSPQVFFSLAVTQDNGTGRAHFPGPPAHHHTAARAAWSTVSSPLGSPHSFQPSRSHHLSIRPQQASQAQIGHRRWLAAPPGPTRPDPFSPATHSVCPKSGLQSSGAASSSHDHHRRLRPDIAEESGLRRERHATPSGRAIPQPKQAGPTCAVSAQLCGVPSQKAISRPDKLKAAWAPVRPPAGQLSSPVSQVATDEPSAAQSSNSSRPPCSTAWPCPPSICP</sequence>
<name>A0AAV7P7H4_PLEWA</name>
<evidence type="ECO:0000256" key="1">
    <source>
        <dbReference type="SAM" id="MobiDB-lite"/>
    </source>
</evidence>
<gene>
    <name evidence="2" type="ORF">NDU88_002616</name>
</gene>
<feature type="compositionally biased region" description="Basic residues" evidence="1">
    <location>
        <begin position="16"/>
        <end position="29"/>
    </location>
</feature>
<dbReference type="EMBL" id="JANPWB010000011">
    <property type="protein sequence ID" value="KAJ1124155.1"/>
    <property type="molecule type" value="Genomic_DNA"/>
</dbReference>
<feature type="compositionally biased region" description="Pro residues" evidence="1">
    <location>
        <begin position="164"/>
        <end position="173"/>
    </location>
</feature>
<feature type="compositionally biased region" description="Low complexity" evidence="1">
    <location>
        <begin position="184"/>
        <end position="194"/>
    </location>
</feature>
<reference evidence="2" key="1">
    <citation type="journal article" date="2022" name="bioRxiv">
        <title>Sequencing and chromosome-scale assembly of the giantPleurodeles waltlgenome.</title>
        <authorList>
            <person name="Brown T."/>
            <person name="Elewa A."/>
            <person name="Iarovenko S."/>
            <person name="Subramanian E."/>
            <person name="Araus A.J."/>
            <person name="Petzold A."/>
            <person name="Susuki M."/>
            <person name="Suzuki K.-i.T."/>
            <person name="Hayashi T."/>
            <person name="Toyoda A."/>
            <person name="Oliveira C."/>
            <person name="Osipova E."/>
            <person name="Leigh N.D."/>
            <person name="Simon A."/>
            <person name="Yun M.H."/>
        </authorList>
    </citation>
    <scope>NUCLEOTIDE SEQUENCE</scope>
    <source>
        <strain evidence="2">20211129_DDA</strain>
        <tissue evidence="2">Liver</tissue>
    </source>
</reference>
<dbReference type="AlphaFoldDB" id="A0AAV7P7H4"/>
<feature type="region of interest" description="Disordered" evidence="1">
    <location>
        <begin position="1"/>
        <end position="70"/>
    </location>
</feature>
<feature type="compositionally biased region" description="Basic and acidic residues" evidence="1">
    <location>
        <begin position="203"/>
        <end position="213"/>
    </location>
</feature>
<protein>
    <submittedName>
        <fullName evidence="2">Uncharacterized protein</fullName>
    </submittedName>
</protein>
<evidence type="ECO:0000313" key="2">
    <source>
        <dbReference type="EMBL" id="KAJ1124155.1"/>
    </source>
</evidence>
<proteinExistence type="predicted"/>
<evidence type="ECO:0000313" key="3">
    <source>
        <dbReference type="Proteomes" id="UP001066276"/>
    </source>
</evidence>
<keyword evidence="3" id="KW-1185">Reference proteome</keyword>
<comment type="caution">
    <text evidence="2">The sequence shown here is derived from an EMBL/GenBank/DDBJ whole genome shotgun (WGS) entry which is preliminary data.</text>
</comment>
<feature type="region of interest" description="Disordered" evidence="1">
    <location>
        <begin position="246"/>
        <end position="307"/>
    </location>
</feature>
<feature type="region of interest" description="Disordered" evidence="1">
    <location>
        <begin position="125"/>
        <end position="232"/>
    </location>
</feature>
<feature type="compositionally biased region" description="Polar residues" evidence="1">
    <location>
        <begin position="125"/>
        <end position="138"/>
    </location>
</feature>
<accession>A0AAV7P7H4</accession>
<dbReference type="Proteomes" id="UP001066276">
    <property type="component" value="Chromosome 7"/>
</dbReference>
<organism evidence="2 3">
    <name type="scientific">Pleurodeles waltl</name>
    <name type="common">Iberian ribbed newt</name>
    <dbReference type="NCBI Taxonomy" id="8319"/>
    <lineage>
        <taxon>Eukaryota</taxon>
        <taxon>Metazoa</taxon>
        <taxon>Chordata</taxon>
        <taxon>Craniata</taxon>
        <taxon>Vertebrata</taxon>
        <taxon>Euteleostomi</taxon>
        <taxon>Amphibia</taxon>
        <taxon>Batrachia</taxon>
        <taxon>Caudata</taxon>
        <taxon>Salamandroidea</taxon>
        <taxon>Salamandridae</taxon>
        <taxon>Pleurodelinae</taxon>
        <taxon>Pleurodeles</taxon>
    </lineage>
</organism>
<feature type="compositionally biased region" description="Polar residues" evidence="1">
    <location>
        <begin position="269"/>
        <end position="294"/>
    </location>
</feature>